<feature type="domain" description="ABC transmembrane type-1" evidence="10">
    <location>
        <begin position="19"/>
        <end position="207"/>
    </location>
</feature>
<dbReference type="RefSeq" id="WP_036622713.1">
    <property type="nucleotide sequence ID" value="NZ_BGML01000003.1"/>
</dbReference>
<organism evidence="11 13">
    <name type="scientific">Paenibacillus macerans</name>
    <name type="common">Bacillus macerans</name>
    <dbReference type="NCBI Taxonomy" id="44252"/>
    <lineage>
        <taxon>Bacteria</taxon>
        <taxon>Bacillati</taxon>
        <taxon>Bacillota</taxon>
        <taxon>Bacilli</taxon>
        <taxon>Bacillales</taxon>
        <taxon>Paenibacillaceae</taxon>
        <taxon>Paenibacillus</taxon>
    </lineage>
</organism>
<evidence type="ECO:0000313" key="14">
    <source>
        <dbReference type="Proteomes" id="UP000442469"/>
    </source>
</evidence>
<dbReference type="InterPro" id="IPR035906">
    <property type="entry name" value="MetI-like_sf"/>
</dbReference>
<proteinExistence type="inferred from homology"/>
<keyword evidence="8 9" id="KW-0472">Membrane</keyword>
<keyword evidence="7 9" id="KW-1133">Transmembrane helix</keyword>
<dbReference type="EMBL" id="WNZZ01000002">
    <property type="protein sequence ID" value="MUG21541.1"/>
    <property type="molecule type" value="Genomic_DNA"/>
</dbReference>
<keyword evidence="6" id="KW-0029">Amino-acid transport</keyword>
<evidence type="ECO:0000256" key="8">
    <source>
        <dbReference type="ARBA" id="ARBA00023136"/>
    </source>
</evidence>
<evidence type="ECO:0000256" key="6">
    <source>
        <dbReference type="ARBA" id="ARBA00022970"/>
    </source>
</evidence>
<dbReference type="HOGENOM" id="CLU_019602_1_0_9"/>
<dbReference type="STRING" id="44252.DJ90_3971"/>
<evidence type="ECO:0000256" key="3">
    <source>
        <dbReference type="ARBA" id="ARBA00022448"/>
    </source>
</evidence>
<dbReference type="Gene3D" id="1.10.3720.10">
    <property type="entry name" value="MetI-like"/>
    <property type="match status" value="1"/>
</dbReference>
<evidence type="ECO:0000256" key="7">
    <source>
        <dbReference type="ARBA" id="ARBA00022989"/>
    </source>
</evidence>
<protein>
    <submittedName>
        <fullName evidence="12">ABC transporter permease subunit</fullName>
    </submittedName>
    <submittedName>
        <fullName evidence="11">Amino ABC transporter, permease, 3-TM region, His/Glu/Gln/Arg/opine family domain protein</fullName>
    </submittedName>
</protein>
<evidence type="ECO:0000256" key="2">
    <source>
        <dbReference type="ARBA" id="ARBA00010072"/>
    </source>
</evidence>
<evidence type="ECO:0000256" key="5">
    <source>
        <dbReference type="ARBA" id="ARBA00022692"/>
    </source>
</evidence>
<dbReference type="SUPFAM" id="SSF161098">
    <property type="entry name" value="MetI-like"/>
    <property type="match status" value="1"/>
</dbReference>
<dbReference type="PANTHER" id="PTHR30614">
    <property type="entry name" value="MEMBRANE COMPONENT OF AMINO ACID ABC TRANSPORTER"/>
    <property type="match status" value="1"/>
</dbReference>
<dbReference type="InterPro" id="IPR010065">
    <property type="entry name" value="AA_ABC_transptr_permease_3TM"/>
</dbReference>
<comment type="subcellular location">
    <subcellularLocation>
        <location evidence="1 9">Cell membrane</location>
        <topology evidence="1 9">Multi-pass membrane protein</topology>
    </subcellularLocation>
</comment>
<evidence type="ECO:0000259" key="10">
    <source>
        <dbReference type="PROSITE" id="PS50928"/>
    </source>
</evidence>
<evidence type="ECO:0000313" key="12">
    <source>
        <dbReference type="EMBL" id="MUG21541.1"/>
    </source>
</evidence>
<feature type="transmembrane region" description="Helical" evidence="9">
    <location>
        <begin position="189"/>
        <end position="210"/>
    </location>
</feature>
<feature type="transmembrane region" description="Helical" evidence="9">
    <location>
        <begin position="85"/>
        <end position="103"/>
    </location>
</feature>
<dbReference type="GO" id="GO:0022857">
    <property type="term" value="F:transmembrane transporter activity"/>
    <property type="evidence" value="ECO:0007669"/>
    <property type="project" value="InterPro"/>
</dbReference>
<evidence type="ECO:0000256" key="1">
    <source>
        <dbReference type="ARBA" id="ARBA00004651"/>
    </source>
</evidence>
<keyword evidence="5 9" id="KW-0812">Transmembrane</keyword>
<dbReference type="NCBIfam" id="TIGR01726">
    <property type="entry name" value="HEQRo_perm_3TM"/>
    <property type="match status" value="1"/>
</dbReference>
<dbReference type="Proteomes" id="UP000442469">
    <property type="component" value="Unassembled WGS sequence"/>
</dbReference>
<dbReference type="AlphaFoldDB" id="A0A090ZK01"/>
<keyword evidence="4" id="KW-1003">Cell membrane</keyword>
<dbReference type="PANTHER" id="PTHR30614:SF37">
    <property type="entry name" value="AMINO-ACID ABC TRANSPORTER PERMEASE PROTEIN YHDX-RELATED"/>
    <property type="match status" value="1"/>
</dbReference>
<dbReference type="Proteomes" id="UP000029278">
    <property type="component" value="Unassembled WGS sequence"/>
</dbReference>
<keyword evidence="13" id="KW-1185">Reference proteome</keyword>
<reference evidence="12 14" key="2">
    <citation type="submission" date="2019-11" db="EMBL/GenBank/DDBJ databases">
        <title>Draft genome sequences of five Paenibacillus species of dairy origin.</title>
        <authorList>
            <person name="Olajide A.M."/>
            <person name="Chen S."/>
            <person name="Lapointe G."/>
        </authorList>
    </citation>
    <scope>NUCLEOTIDE SEQUENCE [LARGE SCALE GENOMIC DNA]</scope>
    <source>
        <strain evidence="12 14">3CT49</strain>
    </source>
</reference>
<dbReference type="OrthoDB" id="9805999at2"/>
<evidence type="ECO:0000256" key="9">
    <source>
        <dbReference type="RuleBase" id="RU363032"/>
    </source>
</evidence>
<dbReference type="GO" id="GO:0006865">
    <property type="term" value="P:amino acid transport"/>
    <property type="evidence" value="ECO:0007669"/>
    <property type="project" value="UniProtKB-KW"/>
</dbReference>
<feature type="transmembrane region" description="Helical" evidence="9">
    <location>
        <begin position="21"/>
        <end position="46"/>
    </location>
</feature>
<gene>
    <name evidence="11" type="ORF">DJ90_3971</name>
    <name evidence="12" type="ORF">GNQ08_03730</name>
</gene>
<dbReference type="PROSITE" id="PS50928">
    <property type="entry name" value="ABC_TM1"/>
    <property type="match status" value="1"/>
</dbReference>
<dbReference type="Pfam" id="PF00528">
    <property type="entry name" value="BPD_transp_1"/>
    <property type="match status" value="1"/>
</dbReference>
<dbReference type="EMBL" id="JMQA01000017">
    <property type="protein sequence ID" value="KFN10748.1"/>
    <property type="molecule type" value="Genomic_DNA"/>
</dbReference>
<accession>A0A090ZK01</accession>
<reference evidence="11 13" key="1">
    <citation type="submission" date="2014-04" db="EMBL/GenBank/DDBJ databases">
        <authorList>
            <person name="Bishop-Lilly K.A."/>
            <person name="Broomall S.M."/>
            <person name="Chain P.S."/>
            <person name="Chertkov O."/>
            <person name="Coyne S.R."/>
            <person name="Daligault H.E."/>
            <person name="Davenport K.W."/>
            <person name="Erkkila T."/>
            <person name="Frey K.G."/>
            <person name="Gibbons H.S."/>
            <person name="Gu W."/>
            <person name="Jaissle J."/>
            <person name="Johnson S.L."/>
            <person name="Koroleva G.I."/>
            <person name="Ladner J.T."/>
            <person name="Lo C.-C."/>
            <person name="Minogue T.D."/>
            <person name="Munk C."/>
            <person name="Palacios G.F."/>
            <person name="Redden C.L."/>
            <person name="Rosenzweig C.N."/>
            <person name="Scholz M.B."/>
            <person name="Teshima H."/>
            <person name="Xu Y."/>
        </authorList>
    </citation>
    <scope>NUCLEOTIDE SEQUENCE [LARGE SCALE GENOMIC DNA]</scope>
    <source>
        <strain evidence="11 13">8244</strain>
    </source>
</reference>
<evidence type="ECO:0000313" key="13">
    <source>
        <dbReference type="Proteomes" id="UP000029278"/>
    </source>
</evidence>
<dbReference type="GeneID" id="77006996"/>
<dbReference type="GO" id="GO:0043190">
    <property type="term" value="C:ATP-binding cassette (ABC) transporter complex"/>
    <property type="evidence" value="ECO:0007669"/>
    <property type="project" value="InterPro"/>
</dbReference>
<dbReference type="InterPro" id="IPR043429">
    <property type="entry name" value="ArtM/GltK/GlnP/TcyL/YhdX-like"/>
</dbReference>
<dbReference type="CDD" id="cd06261">
    <property type="entry name" value="TM_PBP2"/>
    <property type="match status" value="1"/>
</dbReference>
<dbReference type="InterPro" id="IPR000515">
    <property type="entry name" value="MetI-like"/>
</dbReference>
<sequence>MKLDTDFMIEHIPDFVRAAGLTLRIGVIAIVLSLAVAVLYAMILYFRVPVLRTLVRAHVEVARNTPLLIQLFFLYYGLPSLGIKLPGLTVAFIAMAFLGGGYFTEVFRSGLEAVDKNQEESGLAIGLSRRQLFRHIVLPQALRIAIPSLFANFIFLLKETTIVSAIAVPELLFTTTSYISLYYKTYEMLLMMTFCYLLIFLPLSFGLSWIERRYRHGAYGN</sequence>
<evidence type="ECO:0000256" key="4">
    <source>
        <dbReference type="ARBA" id="ARBA00022475"/>
    </source>
</evidence>
<evidence type="ECO:0000313" key="11">
    <source>
        <dbReference type="EMBL" id="KFN10748.1"/>
    </source>
</evidence>
<comment type="similarity">
    <text evidence="2">Belongs to the binding-protein-dependent transport system permease family. HisMQ subfamily.</text>
</comment>
<name>A0A090ZK01_PAEMA</name>
<keyword evidence="3 9" id="KW-0813">Transport</keyword>
<dbReference type="PATRIC" id="fig|44252.3.peg.1074"/>
<comment type="caution">
    <text evidence="11">The sequence shown here is derived from an EMBL/GenBank/DDBJ whole genome shotgun (WGS) entry which is preliminary data.</text>
</comment>